<comment type="function">
    <text evidence="4 6">This protein is one of the early assembly proteins of the 50S ribosomal subunit, although it is not seen to bind rRNA by itself. It is important during the early stages of 50S assembly.</text>
</comment>
<sequence>MRTFSPKPADIEREWFEVDADGAVLGRLASEIARVLRGKHKPIFAPNTDTGDHVIVVNAAKVQMSPGKAETKLAYRHSGYPGGLRSRTYRELLDTRPEEVIRRAVKGMLPKGPLGAQMLRKLKVYAGPTHPHQAQGPKPLEVDHSVRRLSQGRSA</sequence>
<dbReference type="SUPFAM" id="SSF52161">
    <property type="entry name" value="Ribosomal protein L13"/>
    <property type="match status" value="1"/>
</dbReference>
<keyword evidence="3 4" id="KW-0687">Ribonucleoprotein</keyword>
<dbReference type="PROSITE" id="PS00783">
    <property type="entry name" value="RIBOSOMAL_L13"/>
    <property type="match status" value="1"/>
</dbReference>
<dbReference type="InterPro" id="IPR005822">
    <property type="entry name" value="Ribosomal_uL13"/>
</dbReference>
<evidence type="ECO:0000256" key="2">
    <source>
        <dbReference type="ARBA" id="ARBA00022980"/>
    </source>
</evidence>
<comment type="caution">
    <text evidence="7">The sequence shown here is derived from an EMBL/GenBank/DDBJ whole genome shotgun (WGS) entry which is preliminary data.</text>
</comment>
<dbReference type="PANTHER" id="PTHR11545">
    <property type="entry name" value="RIBOSOMAL PROTEIN L13"/>
    <property type="match status" value="1"/>
</dbReference>
<evidence type="ECO:0000256" key="5">
    <source>
        <dbReference type="RuleBase" id="RU003877"/>
    </source>
</evidence>
<gene>
    <name evidence="4 6 7" type="primary">rplM</name>
    <name evidence="7" type="ORF">GHK86_14290</name>
</gene>
<dbReference type="HAMAP" id="MF_01366">
    <property type="entry name" value="Ribosomal_uL13"/>
    <property type="match status" value="1"/>
</dbReference>
<evidence type="ECO:0000313" key="7">
    <source>
        <dbReference type="EMBL" id="MST33883.1"/>
    </source>
</evidence>
<dbReference type="InterPro" id="IPR036899">
    <property type="entry name" value="Ribosomal_uL13_sf"/>
</dbReference>
<protein>
    <recommendedName>
        <fullName evidence="4">Large ribosomal subunit protein uL13</fullName>
    </recommendedName>
</protein>
<evidence type="ECO:0000313" key="8">
    <source>
        <dbReference type="Proteomes" id="UP000437736"/>
    </source>
</evidence>
<proteinExistence type="inferred from homology"/>
<dbReference type="Proteomes" id="UP000437736">
    <property type="component" value="Unassembled WGS sequence"/>
</dbReference>
<dbReference type="Pfam" id="PF00572">
    <property type="entry name" value="Ribosomal_L13"/>
    <property type="match status" value="1"/>
</dbReference>
<dbReference type="InterPro" id="IPR023563">
    <property type="entry name" value="Ribosomal_uL13_CS"/>
</dbReference>
<dbReference type="PANTHER" id="PTHR11545:SF2">
    <property type="entry name" value="LARGE RIBOSOMAL SUBUNIT PROTEIN UL13M"/>
    <property type="match status" value="1"/>
</dbReference>
<name>A0ABW9QWR7_9ACTN</name>
<dbReference type="Gene3D" id="3.90.1180.10">
    <property type="entry name" value="Ribosomal protein L13"/>
    <property type="match status" value="1"/>
</dbReference>
<dbReference type="GO" id="GO:0005840">
    <property type="term" value="C:ribosome"/>
    <property type="evidence" value="ECO:0007669"/>
    <property type="project" value="UniProtKB-KW"/>
</dbReference>
<organism evidence="7 8">
    <name type="scientific">Acidiferrimicrobium australe</name>
    <dbReference type="NCBI Taxonomy" id="2664430"/>
    <lineage>
        <taxon>Bacteria</taxon>
        <taxon>Bacillati</taxon>
        <taxon>Actinomycetota</taxon>
        <taxon>Acidimicrobiia</taxon>
        <taxon>Acidimicrobiales</taxon>
        <taxon>Acidimicrobiaceae</taxon>
        <taxon>Acidiferrimicrobium</taxon>
    </lineage>
</organism>
<dbReference type="NCBIfam" id="TIGR01066">
    <property type="entry name" value="rplM_bact"/>
    <property type="match status" value="1"/>
</dbReference>
<dbReference type="PIRSF" id="PIRSF002181">
    <property type="entry name" value="Ribosomal_L13"/>
    <property type="match status" value="1"/>
</dbReference>
<evidence type="ECO:0000256" key="4">
    <source>
        <dbReference type="HAMAP-Rule" id="MF_01366"/>
    </source>
</evidence>
<evidence type="ECO:0000256" key="1">
    <source>
        <dbReference type="ARBA" id="ARBA00006227"/>
    </source>
</evidence>
<dbReference type="InterPro" id="IPR005823">
    <property type="entry name" value="Ribosomal_uL13_bac-type"/>
</dbReference>
<dbReference type="CDD" id="cd00392">
    <property type="entry name" value="Ribosomal_L13"/>
    <property type="match status" value="1"/>
</dbReference>
<reference evidence="7 8" key="1">
    <citation type="submission" date="2019-11" db="EMBL/GenBank/DDBJ databases">
        <title>Acidiferrimicrobium australis gen. nov., sp. nov., an acidophilic and obligately heterotrophic, member of the Actinobacteria that catalyses dissimilatory oxido- reduction of iron isolated from metal-rich acidic water in Chile.</title>
        <authorList>
            <person name="Gonzalez D."/>
            <person name="Huber K."/>
            <person name="Hedrich S."/>
            <person name="Rojas-Villalobos C."/>
            <person name="Quatrini R."/>
            <person name="Dinamarca M.A."/>
            <person name="Schwarz A."/>
            <person name="Canales C."/>
            <person name="Nancucheo I."/>
        </authorList>
    </citation>
    <scope>NUCLEOTIDE SEQUENCE [LARGE SCALE GENOMIC DNA]</scope>
    <source>
        <strain evidence="7 8">USS-CCA1</strain>
    </source>
</reference>
<keyword evidence="8" id="KW-1185">Reference proteome</keyword>
<accession>A0ABW9QWR7</accession>
<dbReference type="EMBL" id="WJHE01000760">
    <property type="protein sequence ID" value="MST33883.1"/>
    <property type="molecule type" value="Genomic_DNA"/>
</dbReference>
<keyword evidence="2 4" id="KW-0689">Ribosomal protein</keyword>
<evidence type="ECO:0000256" key="6">
    <source>
        <dbReference type="RuleBase" id="RU003878"/>
    </source>
</evidence>
<evidence type="ECO:0000256" key="3">
    <source>
        <dbReference type="ARBA" id="ARBA00023274"/>
    </source>
</evidence>
<comment type="subunit">
    <text evidence="4">Part of the 50S ribosomal subunit.</text>
</comment>
<comment type="similarity">
    <text evidence="1 4 5">Belongs to the universal ribosomal protein uL13 family.</text>
</comment>